<dbReference type="InterPro" id="IPR036249">
    <property type="entry name" value="Thioredoxin-like_sf"/>
</dbReference>
<gene>
    <name evidence="2" type="ORF">GCM10022414_36310</name>
</gene>
<dbReference type="SUPFAM" id="SSF52833">
    <property type="entry name" value="Thioredoxin-like"/>
    <property type="match status" value="2"/>
</dbReference>
<dbReference type="Pfam" id="PF13417">
    <property type="entry name" value="GST_N_3"/>
    <property type="match status" value="2"/>
</dbReference>
<evidence type="ECO:0000313" key="2">
    <source>
        <dbReference type="EMBL" id="GAA4106074.1"/>
    </source>
</evidence>
<comment type="caution">
    <text evidence="2">The sequence shown here is derived from an EMBL/GenBank/DDBJ whole genome shotgun (WGS) entry which is preliminary data.</text>
</comment>
<dbReference type="Gene3D" id="3.40.30.10">
    <property type="entry name" value="Glutaredoxin"/>
    <property type="match status" value="2"/>
</dbReference>
<dbReference type="PANTHER" id="PTHR45288:SF2">
    <property type="entry name" value="THIOREDOXIN FAMILY PROTEIN"/>
    <property type="match status" value="1"/>
</dbReference>
<dbReference type="PANTHER" id="PTHR45288">
    <property type="entry name" value="THIOREDOXIN FAMILY PROTEIN"/>
    <property type="match status" value="1"/>
</dbReference>
<sequence length="256" mass="28746">MSFFDLTTSVFASSARAWRGTTAFGRNVKQPDKLLELYDIEGCPYCRLVREVLSELDIDAMIYPCPKGGMRFRPAALDISGVSQFPLLVDPNTGDSIVESAEIIAHLYKYYGGGKMHSVSGMGRQLAVVSSMLATVYRLVGRARGMYVRNADHPVEPLELYSFESSPYSRPVRELLCELEIPYRLRNFAKSRWQEIGPPQVRAKFFPDAPISSPNRIRLSELTGRSQVPYLVDPNTGAGMFESADIMEYLQETYSC</sequence>
<dbReference type="InterPro" id="IPR040079">
    <property type="entry name" value="Glutathione_S-Trfase"/>
</dbReference>
<dbReference type="PROSITE" id="PS50404">
    <property type="entry name" value="GST_NTER"/>
    <property type="match status" value="1"/>
</dbReference>
<feature type="domain" description="GST N-terminal" evidence="1">
    <location>
        <begin position="156"/>
        <end position="256"/>
    </location>
</feature>
<dbReference type="PROSITE" id="PS00195">
    <property type="entry name" value="GLUTAREDOXIN_1"/>
    <property type="match status" value="1"/>
</dbReference>
<accession>A0ABP7X7K4</accession>
<protein>
    <submittedName>
        <fullName evidence="2">Glutathione S-transferase N-terminal domain-containing protein</fullName>
    </submittedName>
</protein>
<dbReference type="SFLD" id="SFLDS00019">
    <property type="entry name" value="Glutathione_Transferase_(cytos"/>
    <property type="match status" value="1"/>
</dbReference>
<dbReference type="RefSeq" id="WP_344938790.1">
    <property type="nucleotide sequence ID" value="NZ_BAABDM010000012.1"/>
</dbReference>
<reference evidence="3" key="1">
    <citation type="journal article" date="2019" name="Int. J. Syst. Evol. Microbiol.">
        <title>The Global Catalogue of Microorganisms (GCM) 10K type strain sequencing project: providing services to taxonomists for standard genome sequencing and annotation.</title>
        <authorList>
            <consortium name="The Broad Institute Genomics Platform"/>
            <consortium name="The Broad Institute Genome Sequencing Center for Infectious Disease"/>
            <person name="Wu L."/>
            <person name="Ma J."/>
        </authorList>
    </citation>
    <scope>NUCLEOTIDE SEQUENCE [LARGE SCALE GENOMIC DNA]</scope>
    <source>
        <strain evidence="3">JCM 17304</strain>
    </source>
</reference>
<dbReference type="InterPro" id="IPR011767">
    <property type="entry name" value="GLR_AS"/>
</dbReference>
<keyword evidence="3" id="KW-1185">Reference proteome</keyword>
<organism evidence="2 3">
    <name type="scientific">Zhongshania borealis</name>
    <dbReference type="NCBI Taxonomy" id="889488"/>
    <lineage>
        <taxon>Bacteria</taxon>
        <taxon>Pseudomonadati</taxon>
        <taxon>Pseudomonadota</taxon>
        <taxon>Gammaproteobacteria</taxon>
        <taxon>Cellvibrionales</taxon>
        <taxon>Spongiibacteraceae</taxon>
        <taxon>Zhongshania</taxon>
    </lineage>
</organism>
<dbReference type="SFLD" id="SFLDG01181">
    <property type="entry name" value="SUF2"/>
    <property type="match status" value="1"/>
</dbReference>
<dbReference type="InterPro" id="IPR004045">
    <property type="entry name" value="Glutathione_S-Trfase_N"/>
</dbReference>
<dbReference type="EMBL" id="BAABDM010000012">
    <property type="protein sequence ID" value="GAA4106074.1"/>
    <property type="molecule type" value="Genomic_DNA"/>
</dbReference>
<evidence type="ECO:0000313" key="3">
    <source>
        <dbReference type="Proteomes" id="UP001500392"/>
    </source>
</evidence>
<dbReference type="Proteomes" id="UP001500392">
    <property type="component" value="Unassembled WGS sequence"/>
</dbReference>
<proteinExistence type="predicted"/>
<name>A0ABP7X7K4_9GAMM</name>
<dbReference type="SFLD" id="SFLDG01202">
    <property type="entry name" value="SUF2.2"/>
    <property type="match status" value="1"/>
</dbReference>
<evidence type="ECO:0000259" key="1">
    <source>
        <dbReference type="PROSITE" id="PS50404"/>
    </source>
</evidence>